<accession>A0A4Y5JUX8</accession>
<name>A0A4Y5JUX8_9CAUD</name>
<dbReference type="CDD" id="cd22328">
    <property type="entry name" value="Hef-like"/>
    <property type="match status" value="1"/>
</dbReference>
<keyword evidence="1" id="KW-0255">Endonuclease</keyword>
<gene>
    <name evidence="1" type="ORF">EST35_0339</name>
</gene>
<organism evidence="1 2">
    <name type="scientific">Pseudomonas phage vB_PaeM_PA5oct</name>
    <dbReference type="NCBI Taxonomy" id="2163605"/>
    <lineage>
        <taxon>Viruses</taxon>
        <taxon>Duplodnaviria</taxon>
        <taxon>Heunggongvirae</taxon>
        <taxon>Uroviricota</taxon>
        <taxon>Caudoviricetes</taxon>
        <taxon>Arenbergviridae</taxon>
        <taxon>Wroclawvirus</taxon>
        <taxon>Wroclawvirus PA5oct</taxon>
    </lineage>
</organism>
<keyword evidence="2" id="KW-1185">Reference proteome</keyword>
<reference evidence="2" key="1">
    <citation type="journal article" date="2020" name="bioRxiv">
        <title>Integrative omics analysis of Pseudomonas aeruginosa virus PA5oct highlights the molecular complexity of jumbo phages.</title>
        <authorList>
            <person name="Lood C."/>
            <person name="Danis-Wlodarczyk K."/>
            <person name="Blasdel B.G."/>
            <person name="Jang H.B."/>
            <person name="Vandenheuvel D."/>
            <person name="Briers Y."/>
            <person name="Noben J.-P."/>
            <person name="van Noort V."/>
            <person name="Drulis-Kawa Z."/>
            <person name="Lavigne R."/>
        </authorList>
    </citation>
    <scope>NUCLEOTIDE SEQUENCE [LARGE SCALE GENOMIC DNA]</scope>
</reference>
<dbReference type="Proteomes" id="UP000316733">
    <property type="component" value="Segment"/>
</dbReference>
<evidence type="ECO:0000313" key="2">
    <source>
        <dbReference type="Proteomes" id="UP000316733"/>
    </source>
</evidence>
<dbReference type="GO" id="GO:0004519">
    <property type="term" value="F:endonuclease activity"/>
    <property type="evidence" value="ECO:0007669"/>
    <property type="project" value="UniProtKB-KW"/>
</dbReference>
<keyword evidence="1" id="KW-0540">Nuclease</keyword>
<proteinExistence type="predicted"/>
<dbReference type="EMBL" id="MK797984">
    <property type="protein sequence ID" value="QCG76220.1"/>
    <property type="molecule type" value="Genomic_DNA"/>
</dbReference>
<protein>
    <submittedName>
        <fullName evidence="1">Putative homing endonuclease</fullName>
    </submittedName>
</protein>
<dbReference type="Gene3D" id="3.40.960.10">
    <property type="entry name" value="VSR Endonuclease"/>
    <property type="match status" value="1"/>
</dbReference>
<evidence type="ECO:0000313" key="1">
    <source>
        <dbReference type="EMBL" id="QCG76220.1"/>
    </source>
</evidence>
<sequence>MDNFDIELKELIKNTNPNALGNVVKSKKEIYEELVRRTNSFLRDDVSVTERIHIYLNPADNVYCKYDNKRTLKRNKDTKQTQYGFCGNKSKCKCHMEWSLKNHPGMTQSGKESMKTKRIKTWIEKYGVDNPSKSKDIIAKQQLSKKHIKPDHRAIKELGYKKVVERLSNILTPTFSIDEYEGCFRKNVYDWVCNACGNIVIGHVDYGSTPRCNVCNPITKSAGENEISNYIVSLGFDVINNDRTILSNKELDIVIKGTNIAIEYNGCYWHSTKHRKKSYHVDKFIECRDKGIKLIQILDVDWISKQDIIKSRLKSILGCSDRIYARNTTIKEITFNESLTFLEETHIQGSCQSSVRLGLYDSENMLVAVMTFGKSRYTKEEYELLRYASKNTVVGGASKLLKYFIKTYSPKSIITYADRCWSDGNLYKQLGFTNVTKNDRNTGYWYIKDNIKYHRSNFIKSKISNKNNLHLSESEIMDSLGYLKYYDCGNYKYTLQVR</sequence>
<keyword evidence="1" id="KW-0378">Hydrolase</keyword>